<protein>
    <submittedName>
        <fullName evidence="2">Uncharacterized protein</fullName>
    </submittedName>
</protein>
<name>A0A8H9J5A3_9PSEU</name>
<keyword evidence="3" id="KW-1185">Reference proteome</keyword>
<dbReference type="AlphaFoldDB" id="A0A8H9J5A3"/>
<sequence>MTAAAAPATEASARKRFLLEEFIASRFRPSEVPRSGKLPTRADRGKARGDIPYQHANHARDD</sequence>
<comment type="caution">
    <text evidence="2">The sequence shown here is derived from an EMBL/GenBank/DDBJ whole genome shotgun (WGS) entry which is preliminary data.</text>
</comment>
<accession>A0A8H9J5A3</accession>
<organism evidence="2 3">
    <name type="scientific">Amycolatopsis bartoniae</name>
    <dbReference type="NCBI Taxonomy" id="941986"/>
    <lineage>
        <taxon>Bacteria</taxon>
        <taxon>Bacillati</taxon>
        <taxon>Actinomycetota</taxon>
        <taxon>Actinomycetes</taxon>
        <taxon>Pseudonocardiales</taxon>
        <taxon>Pseudonocardiaceae</taxon>
        <taxon>Amycolatopsis</taxon>
    </lineage>
</organism>
<feature type="region of interest" description="Disordered" evidence="1">
    <location>
        <begin position="29"/>
        <end position="62"/>
    </location>
</feature>
<reference evidence="2" key="1">
    <citation type="journal article" date="2014" name="Int. J. Syst. Evol. Microbiol.">
        <title>Complete genome sequence of Corynebacterium casei LMG S-19264T (=DSM 44701T), isolated from a smear-ripened cheese.</title>
        <authorList>
            <consortium name="US DOE Joint Genome Institute (JGI-PGF)"/>
            <person name="Walter F."/>
            <person name="Albersmeier A."/>
            <person name="Kalinowski J."/>
            <person name="Ruckert C."/>
        </authorList>
    </citation>
    <scope>NUCLEOTIDE SEQUENCE</scope>
    <source>
        <strain evidence="2">CGMCC 4.7679</strain>
    </source>
</reference>
<feature type="compositionally biased region" description="Basic and acidic residues" evidence="1">
    <location>
        <begin position="40"/>
        <end position="49"/>
    </location>
</feature>
<dbReference type="Proteomes" id="UP000658656">
    <property type="component" value="Unassembled WGS sequence"/>
</dbReference>
<proteinExistence type="predicted"/>
<evidence type="ECO:0000256" key="1">
    <source>
        <dbReference type="SAM" id="MobiDB-lite"/>
    </source>
</evidence>
<evidence type="ECO:0000313" key="3">
    <source>
        <dbReference type="Proteomes" id="UP000658656"/>
    </source>
</evidence>
<gene>
    <name evidence="2" type="ORF">GCM10017566_61820</name>
</gene>
<evidence type="ECO:0000313" key="2">
    <source>
        <dbReference type="EMBL" id="GHF79279.1"/>
    </source>
</evidence>
<dbReference type="EMBL" id="BNAV01000013">
    <property type="protein sequence ID" value="GHF79279.1"/>
    <property type="molecule type" value="Genomic_DNA"/>
</dbReference>
<reference evidence="2" key="2">
    <citation type="submission" date="2020-09" db="EMBL/GenBank/DDBJ databases">
        <authorList>
            <person name="Sun Q."/>
            <person name="Zhou Y."/>
        </authorList>
    </citation>
    <scope>NUCLEOTIDE SEQUENCE</scope>
    <source>
        <strain evidence="2">CGMCC 4.7679</strain>
    </source>
</reference>